<evidence type="ECO:0000313" key="2">
    <source>
        <dbReference type="EMBL" id="KAH7427474.1"/>
    </source>
</evidence>
<organism evidence="2 3">
    <name type="scientific">Ceratopteris richardii</name>
    <name type="common">Triangle waterfern</name>
    <dbReference type="NCBI Taxonomy" id="49495"/>
    <lineage>
        <taxon>Eukaryota</taxon>
        <taxon>Viridiplantae</taxon>
        <taxon>Streptophyta</taxon>
        <taxon>Embryophyta</taxon>
        <taxon>Tracheophyta</taxon>
        <taxon>Polypodiopsida</taxon>
        <taxon>Polypodiidae</taxon>
        <taxon>Polypodiales</taxon>
        <taxon>Pteridineae</taxon>
        <taxon>Pteridaceae</taxon>
        <taxon>Parkerioideae</taxon>
        <taxon>Ceratopteris</taxon>
    </lineage>
</organism>
<evidence type="ECO:0000256" key="1">
    <source>
        <dbReference type="SAM" id="SignalP"/>
    </source>
</evidence>
<sequence>MEFTVEHRDAPFSRRWVRPLRLVLMWRVVVGGLHMGAHMDPHSQQLIQFPCPQCGMHNETLRHVFWNCRYTKSWWDEMIMCTSKVMLQHLF</sequence>
<feature type="chain" id="PRO_5035948831" description="Reverse transcriptase zinc-binding domain-containing protein" evidence="1">
    <location>
        <begin position="32"/>
        <end position="91"/>
    </location>
</feature>
<evidence type="ECO:0008006" key="4">
    <source>
        <dbReference type="Google" id="ProtNLM"/>
    </source>
</evidence>
<dbReference type="EMBL" id="CM035415">
    <property type="protein sequence ID" value="KAH7427474.1"/>
    <property type="molecule type" value="Genomic_DNA"/>
</dbReference>
<feature type="signal peptide" evidence="1">
    <location>
        <begin position="1"/>
        <end position="31"/>
    </location>
</feature>
<reference evidence="2" key="1">
    <citation type="submission" date="2021-08" db="EMBL/GenBank/DDBJ databases">
        <title>WGS assembly of Ceratopteris richardii.</title>
        <authorList>
            <person name="Marchant D.B."/>
            <person name="Chen G."/>
            <person name="Jenkins J."/>
            <person name="Shu S."/>
            <person name="Leebens-Mack J."/>
            <person name="Grimwood J."/>
            <person name="Schmutz J."/>
            <person name="Soltis P."/>
            <person name="Soltis D."/>
            <person name="Chen Z.-H."/>
        </authorList>
    </citation>
    <scope>NUCLEOTIDE SEQUENCE</scope>
    <source>
        <strain evidence="2">Whitten #5841</strain>
        <tissue evidence="2">Leaf</tissue>
    </source>
</reference>
<gene>
    <name evidence="2" type="ORF">KP509_10G045600</name>
</gene>
<accession>A0A8T2U1J4</accession>
<comment type="caution">
    <text evidence="2">The sequence shown here is derived from an EMBL/GenBank/DDBJ whole genome shotgun (WGS) entry which is preliminary data.</text>
</comment>
<keyword evidence="3" id="KW-1185">Reference proteome</keyword>
<proteinExistence type="predicted"/>
<name>A0A8T2U1J4_CERRI</name>
<evidence type="ECO:0000313" key="3">
    <source>
        <dbReference type="Proteomes" id="UP000825935"/>
    </source>
</evidence>
<protein>
    <recommendedName>
        <fullName evidence="4">Reverse transcriptase zinc-binding domain-containing protein</fullName>
    </recommendedName>
</protein>
<dbReference type="AlphaFoldDB" id="A0A8T2U1J4"/>
<dbReference type="Proteomes" id="UP000825935">
    <property type="component" value="Chromosome 10"/>
</dbReference>
<keyword evidence="1" id="KW-0732">Signal</keyword>